<evidence type="ECO:0000256" key="2">
    <source>
        <dbReference type="SAM" id="Phobius"/>
    </source>
</evidence>
<proteinExistence type="predicted"/>
<keyword evidence="2" id="KW-1133">Transmembrane helix</keyword>
<keyword evidence="2" id="KW-0472">Membrane</keyword>
<feature type="transmembrane region" description="Helical" evidence="2">
    <location>
        <begin position="63"/>
        <end position="84"/>
    </location>
</feature>
<feature type="compositionally biased region" description="Polar residues" evidence="1">
    <location>
        <begin position="7"/>
        <end position="16"/>
    </location>
</feature>
<accession>A0A7S3Q5F5</accession>
<dbReference type="AlphaFoldDB" id="A0A7S3Q5F5"/>
<feature type="transmembrane region" description="Helical" evidence="2">
    <location>
        <begin position="90"/>
        <end position="120"/>
    </location>
</feature>
<evidence type="ECO:0000256" key="1">
    <source>
        <dbReference type="SAM" id="MobiDB-lite"/>
    </source>
</evidence>
<gene>
    <name evidence="3" type="ORF">CDEB00056_LOCUS10879</name>
</gene>
<dbReference type="EMBL" id="HBIO01014041">
    <property type="protein sequence ID" value="CAE0466027.1"/>
    <property type="molecule type" value="Transcribed_RNA"/>
</dbReference>
<keyword evidence="2" id="KW-0812">Transmembrane</keyword>
<feature type="region of interest" description="Disordered" evidence="1">
    <location>
        <begin position="1"/>
        <end position="20"/>
    </location>
</feature>
<organism evidence="3">
    <name type="scientific">Chaetoceros debilis</name>
    <dbReference type="NCBI Taxonomy" id="122233"/>
    <lineage>
        <taxon>Eukaryota</taxon>
        <taxon>Sar</taxon>
        <taxon>Stramenopiles</taxon>
        <taxon>Ochrophyta</taxon>
        <taxon>Bacillariophyta</taxon>
        <taxon>Coscinodiscophyceae</taxon>
        <taxon>Chaetocerotophycidae</taxon>
        <taxon>Chaetocerotales</taxon>
        <taxon>Chaetocerotaceae</taxon>
        <taxon>Chaetoceros</taxon>
    </lineage>
</organism>
<sequence>MDLIKANMNTTSSQQGKQDDKHLPVDVPVVASKPLRSRRGPTSTTTTRTSTPSSSFCCRCSSVFIIWIPAIGVIIALGFFLIGITTKDHIFGFLFFVYAFWFLIAAAIVSALGCIGAACFKGLRTADIKQDGDGCELIGCVEMGEAIAELVESMEIKDVVAV</sequence>
<name>A0A7S3Q5F5_9STRA</name>
<reference evidence="3" key="1">
    <citation type="submission" date="2021-01" db="EMBL/GenBank/DDBJ databases">
        <authorList>
            <person name="Corre E."/>
            <person name="Pelletier E."/>
            <person name="Niang G."/>
            <person name="Scheremetjew M."/>
            <person name="Finn R."/>
            <person name="Kale V."/>
            <person name="Holt S."/>
            <person name="Cochrane G."/>
            <person name="Meng A."/>
            <person name="Brown T."/>
            <person name="Cohen L."/>
        </authorList>
    </citation>
    <scope>NUCLEOTIDE SEQUENCE</scope>
    <source>
        <strain evidence="3">MM31A-1</strain>
    </source>
</reference>
<protein>
    <recommendedName>
        <fullName evidence="4">Transmembrane protein</fullName>
    </recommendedName>
</protein>
<evidence type="ECO:0000313" key="3">
    <source>
        <dbReference type="EMBL" id="CAE0466027.1"/>
    </source>
</evidence>
<evidence type="ECO:0008006" key="4">
    <source>
        <dbReference type="Google" id="ProtNLM"/>
    </source>
</evidence>